<keyword evidence="4 6" id="KW-0676">Redox-active center</keyword>
<reference evidence="8 9" key="1">
    <citation type="journal article" date="2020" name="Nat. Microbiol.">
        <title>Lysogenic host-virus interactions in SAR11 marine bacteria.</title>
        <authorList>
            <person name="Morris R.M."/>
            <person name="Cain K.R."/>
            <person name="Hvorecny K.L."/>
            <person name="Kollman J.M."/>
        </authorList>
    </citation>
    <scope>NUCLEOTIDE SEQUENCE [LARGE SCALE GENOMIC DNA]</scope>
    <source>
        <strain evidence="8 9">NP1</strain>
    </source>
</reference>
<dbReference type="PANTHER" id="PTHR10430:SF16">
    <property type="entry name" value="PEROXIREDOXIN-5, MITOCHONDRIAL"/>
    <property type="match status" value="1"/>
</dbReference>
<accession>A0A6H1Q3J0</accession>
<dbReference type="RefSeq" id="WP_168607125.1">
    <property type="nucleotide sequence ID" value="NZ_CP038852.1"/>
</dbReference>
<evidence type="ECO:0000256" key="3">
    <source>
        <dbReference type="ARBA" id="ARBA00023002"/>
    </source>
</evidence>
<sequence length="161" mass="17954">MKLKENETIPNSELFIMEDGDPIKKSTFEFFKDKKIVLFGLPGAYTSVCSAKHLPGYVDSHDKYKVKGVDLIACISVNDPFVMEAWGKSHNVKDKILMMADPFLSFTKAIGADVDKSARGLGIRSNRYTMLIDNLKVIKLQEEENTGACEISAAQNFLDLV</sequence>
<keyword evidence="2 6" id="KW-0049">Antioxidant</keyword>
<dbReference type="AlphaFoldDB" id="A0A6H1Q3J0"/>
<keyword evidence="1 6" id="KW-0575">Peroxidase</keyword>
<comment type="similarity">
    <text evidence="6">Belongs to the peroxiredoxin family. Prx5 subfamily.</text>
</comment>
<evidence type="ECO:0000256" key="4">
    <source>
        <dbReference type="ARBA" id="ARBA00023284"/>
    </source>
</evidence>
<dbReference type="EC" id="1.11.1.27" evidence="6"/>
<dbReference type="PANTHER" id="PTHR10430">
    <property type="entry name" value="PEROXIREDOXIN"/>
    <property type="match status" value="1"/>
</dbReference>
<dbReference type="SUPFAM" id="SSF52833">
    <property type="entry name" value="Thioredoxin-like"/>
    <property type="match status" value="1"/>
</dbReference>
<keyword evidence="9" id="KW-1185">Reference proteome</keyword>
<comment type="function">
    <text evidence="6">Thiol-specific peroxidase that catalyzes the reduction of hydrogen peroxide and organic hydroperoxides to water and alcohols, respectively. Plays a role in cell protection against oxidative stress by detoxifying peroxides.</text>
</comment>
<evidence type="ECO:0000259" key="7">
    <source>
        <dbReference type="PROSITE" id="PS51352"/>
    </source>
</evidence>
<dbReference type="EMBL" id="CP038852">
    <property type="protein sequence ID" value="QIZ21266.1"/>
    <property type="molecule type" value="Genomic_DNA"/>
</dbReference>
<evidence type="ECO:0000256" key="1">
    <source>
        <dbReference type="ARBA" id="ARBA00022559"/>
    </source>
</evidence>
<dbReference type="GO" id="GO:0005737">
    <property type="term" value="C:cytoplasm"/>
    <property type="evidence" value="ECO:0007669"/>
    <property type="project" value="TreeGrafter"/>
</dbReference>
<dbReference type="InterPro" id="IPR013740">
    <property type="entry name" value="Redoxin"/>
</dbReference>
<dbReference type="Gene3D" id="3.40.30.10">
    <property type="entry name" value="Glutaredoxin"/>
    <property type="match status" value="1"/>
</dbReference>
<dbReference type="InterPro" id="IPR013766">
    <property type="entry name" value="Thioredoxin_domain"/>
</dbReference>
<dbReference type="GO" id="GO:0034599">
    <property type="term" value="P:cellular response to oxidative stress"/>
    <property type="evidence" value="ECO:0007669"/>
    <property type="project" value="InterPro"/>
</dbReference>
<dbReference type="GO" id="GO:0008379">
    <property type="term" value="F:thioredoxin peroxidase activity"/>
    <property type="evidence" value="ECO:0007669"/>
    <property type="project" value="InterPro"/>
</dbReference>
<dbReference type="CDD" id="cd03013">
    <property type="entry name" value="PRX5_like"/>
    <property type="match status" value="1"/>
</dbReference>
<gene>
    <name evidence="8" type="ORF">E5R92_05655</name>
</gene>
<organism evidence="8 9">
    <name type="scientific">Candidatus Pelagibacter giovannonii</name>
    <dbReference type="NCBI Taxonomy" id="2563896"/>
    <lineage>
        <taxon>Bacteria</taxon>
        <taxon>Pseudomonadati</taxon>
        <taxon>Pseudomonadota</taxon>
        <taxon>Alphaproteobacteria</taxon>
        <taxon>Candidatus Pelagibacterales</taxon>
        <taxon>Candidatus Pelagibacteraceae</taxon>
        <taxon>Candidatus Pelagibacter</taxon>
    </lineage>
</organism>
<dbReference type="Pfam" id="PF08534">
    <property type="entry name" value="Redoxin"/>
    <property type="match status" value="1"/>
</dbReference>
<keyword evidence="3 6" id="KW-0560">Oxidoreductase</keyword>
<dbReference type="KEGG" id="peg:E5R92_05655"/>
<evidence type="ECO:0000256" key="2">
    <source>
        <dbReference type="ARBA" id="ARBA00022862"/>
    </source>
</evidence>
<dbReference type="InterPro" id="IPR037944">
    <property type="entry name" value="PRX5-like"/>
</dbReference>
<proteinExistence type="inferred from homology"/>
<protein>
    <recommendedName>
        <fullName evidence="6">Glutathione-dependent peroxiredoxin</fullName>
        <ecNumber evidence="6">1.11.1.27</ecNumber>
    </recommendedName>
</protein>
<dbReference type="Proteomes" id="UP000501094">
    <property type="component" value="Chromosome"/>
</dbReference>
<evidence type="ECO:0000256" key="5">
    <source>
        <dbReference type="PIRSR" id="PIRSR637944-1"/>
    </source>
</evidence>
<name>A0A6H1Q3J0_9PROT</name>
<dbReference type="FunFam" id="3.40.30.10:FF:000020">
    <property type="entry name" value="Peroxiredoxin"/>
    <property type="match status" value="1"/>
</dbReference>
<dbReference type="PROSITE" id="PS51352">
    <property type="entry name" value="THIOREDOXIN_2"/>
    <property type="match status" value="1"/>
</dbReference>
<dbReference type="InterPro" id="IPR036249">
    <property type="entry name" value="Thioredoxin-like_sf"/>
</dbReference>
<feature type="active site" description="Cysteine sulfenic acid (-SOH) intermediate" evidence="5">
    <location>
        <position position="49"/>
    </location>
</feature>
<comment type="catalytic activity">
    <reaction evidence="6">
        <text>a hydroperoxide + 2 glutathione = an alcohol + glutathione disulfide + H2O</text>
        <dbReference type="Rhea" id="RHEA:62632"/>
        <dbReference type="ChEBI" id="CHEBI:15377"/>
        <dbReference type="ChEBI" id="CHEBI:30879"/>
        <dbReference type="ChEBI" id="CHEBI:35924"/>
        <dbReference type="ChEBI" id="CHEBI:57925"/>
        <dbReference type="ChEBI" id="CHEBI:58297"/>
        <dbReference type="EC" id="1.11.1.27"/>
    </reaction>
</comment>
<evidence type="ECO:0000313" key="9">
    <source>
        <dbReference type="Proteomes" id="UP000501094"/>
    </source>
</evidence>
<dbReference type="GO" id="GO:0042744">
    <property type="term" value="P:hydrogen peroxide catabolic process"/>
    <property type="evidence" value="ECO:0007669"/>
    <property type="project" value="TreeGrafter"/>
</dbReference>
<feature type="domain" description="Thioredoxin" evidence="7">
    <location>
        <begin position="3"/>
        <end position="161"/>
    </location>
</feature>
<evidence type="ECO:0000256" key="6">
    <source>
        <dbReference type="RuleBase" id="RU366011"/>
    </source>
</evidence>
<evidence type="ECO:0000313" key="8">
    <source>
        <dbReference type="EMBL" id="QIZ21266.1"/>
    </source>
</evidence>
<dbReference type="GO" id="GO:0045454">
    <property type="term" value="P:cell redox homeostasis"/>
    <property type="evidence" value="ECO:0007669"/>
    <property type="project" value="TreeGrafter"/>
</dbReference>